<reference evidence="1" key="1">
    <citation type="journal article" date="2023" name="bioRxiv">
        <title>Improved chromosome-level genome assembly for marigold (Tagetes erecta).</title>
        <authorList>
            <person name="Jiang F."/>
            <person name="Yuan L."/>
            <person name="Wang S."/>
            <person name="Wang H."/>
            <person name="Xu D."/>
            <person name="Wang A."/>
            <person name="Fan W."/>
        </authorList>
    </citation>
    <scope>NUCLEOTIDE SEQUENCE</scope>
    <source>
        <strain evidence="1">WSJ</strain>
        <tissue evidence="1">Leaf</tissue>
    </source>
</reference>
<evidence type="ECO:0000313" key="2">
    <source>
        <dbReference type="Proteomes" id="UP001229421"/>
    </source>
</evidence>
<evidence type="ECO:0000313" key="1">
    <source>
        <dbReference type="EMBL" id="KAK1412671.1"/>
    </source>
</evidence>
<gene>
    <name evidence="1" type="ORF">QVD17_34108</name>
</gene>
<keyword evidence="2" id="KW-1185">Reference proteome</keyword>
<dbReference type="EMBL" id="JAUHHV010000009">
    <property type="protein sequence ID" value="KAK1412671.1"/>
    <property type="molecule type" value="Genomic_DNA"/>
</dbReference>
<sequence length="80" mass="9055">MVRTMSSVNLALVTWSEFINQTWVSVFLGIKNTEARAYRTDPVQLVAETVYCLKLAPDAEAEVCRHSFSFIVLPFVTLTK</sequence>
<organism evidence="1 2">
    <name type="scientific">Tagetes erecta</name>
    <name type="common">African marigold</name>
    <dbReference type="NCBI Taxonomy" id="13708"/>
    <lineage>
        <taxon>Eukaryota</taxon>
        <taxon>Viridiplantae</taxon>
        <taxon>Streptophyta</taxon>
        <taxon>Embryophyta</taxon>
        <taxon>Tracheophyta</taxon>
        <taxon>Spermatophyta</taxon>
        <taxon>Magnoliopsida</taxon>
        <taxon>eudicotyledons</taxon>
        <taxon>Gunneridae</taxon>
        <taxon>Pentapetalae</taxon>
        <taxon>asterids</taxon>
        <taxon>campanulids</taxon>
        <taxon>Asterales</taxon>
        <taxon>Asteraceae</taxon>
        <taxon>Asteroideae</taxon>
        <taxon>Heliantheae alliance</taxon>
        <taxon>Tageteae</taxon>
        <taxon>Tagetes</taxon>
    </lineage>
</organism>
<dbReference type="Proteomes" id="UP001229421">
    <property type="component" value="Unassembled WGS sequence"/>
</dbReference>
<accession>A0AAD8K084</accession>
<name>A0AAD8K084_TARER</name>
<proteinExistence type="predicted"/>
<comment type="caution">
    <text evidence="1">The sequence shown here is derived from an EMBL/GenBank/DDBJ whole genome shotgun (WGS) entry which is preliminary data.</text>
</comment>
<dbReference type="AlphaFoldDB" id="A0AAD8K084"/>
<protein>
    <submittedName>
        <fullName evidence="1">Uncharacterized protein</fullName>
    </submittedName>
</protein>